<evidence type="ECO:0000313" key="3">
    <source>
        <dbReference type="EMBL" id="CAD8287224.1"/>
    </source>
</evidence>
<dbReference type="PANTHER" id="PTHR15629:SF2">
    <property type="entry name" value="SH3 DOMAIN-CONTAINING YSC84-LIKE PROTEIN 1"/>
    <property type="match status" value="1"/>
</dbReference>
<accession>A0A6U2EK45</accession>
<dbReference type="Pfam" id="PF04366">
    <property type="entry name" value="Ysc84"/>
    <property type="match status" value="1"/>
</dbReference>
<reference evidence="2" key="1">
    <citation type="submission" date="2021-01" db="EMBL/GenBank/DDBJ databases">
        <authorList>
            <person name="Corre E."/>
            <person name="Pelletier E."/>
            <person name="Niang G."/>
            <person name="Scheremetjew M."/>
            <person name="Finn R."/>
            <person name="Kale V."/>
            <person name="Holt S."/>
            <person name="Cochrane G."/>
            <person name="Meng A."/>
            <person name="Brown T."/>
            <person name="Cohen L."/>
        </authorList>
    </citation>
    <scope>NUCLEOTIDE SEQUENCE</scope>
    <source>
        <strain evidence="2">CCMP219</strain>
    </source>
</reference>
<dbReference type="EMBL" id="HBEC01015594">
    <property type="protein sequence ID" value="CAD8287226.1"/>
    <property type="molecule type" value="Transcribed_RNA"/>
</dbReference>
<dbReference type="EMBL" id="HBEC01015592">
    <property type="protein sequence ID" value="CAD8287224.1"/>
    <property type="molecule type" value="Transcribed_RNA"/>
</dbReference>
<dbReference type="EMBL" id="HBEC01015589">
    <property type="protein sequence ID" value="CAD8287221.1"/>
    <property type="molecule type" value="Transcribed_RNA"/>
</dbReference>
<feature type="domain" description="Ysc84 actin-binding" evidence="1">
    <location>
        <begin position="1"/>
        <end position="79"/>
    </location>
</feature>
<organism evidence="2">
    <name type="scientific">Chlamydomonas euryale</name>
    <dbReference type="NCBI Taxonomy" id="1486919"/>
    <lineage>
        <taxon>Eukaryota</taxon>
        <taxon>Viridiplantae</taxon>
        <taxon>Chlorophyta</taxon>
        <taxon>core chlorophytes</taxon>
        <taxon>Chlorophyceae</taxon>
        <taxon>CS clade</taxon>
        <taxon>Chlamydomonadales</taxon>
        <taxon>Chlamydomonadaceae</taxon>
        <taxon>Chlamydomonas</taxon>
    </lineage>
</organism>
<evidence type="ECO:0000259" key="1">
    <source>
        <dbReference type="Pfam" id="PF04366"/>
    </source>
</evidence>
<protein>
    <recommendedName>
        <fullName evidence="1">Ysc84 actin-binding domain-containing protein</fullName>
    </recommendedName>
</protein>
<proteinExistence type="predicted"/>
<gene>
    <name evidence="2" type="ORF">CEUR00632_LOCUS7259</name>
    <name evidence="3" type="ORF">CEUR00632_LOCUS7262</name>
    <name evidence="4" type="ORF">CEUR00632_LOCUS7264</name>
</gene>
<dbReference type="GO" id="GO:0035091">
    <property type="term" value="F:phosphatidylinositol binding"/>
    <property type="evidence" value="ECO:0007669"/>
    <property type="project" value="TreeGrafter"/>
</dbReference>
<dbReference type="InterPro" id="IPR007461">
    <property type="entry name" value="Ysc84_actin-binding"/>
</dbReference>
<evidence type="ECO:0000313" key="2">
    <source>
        <dbReference type="EMBL" id="CAD8287221.1"/>
    </source>
</evidence>
<dbReference type="AlphaFoldDB" id="A0A6U2EK45"/>
<name>A0A6U2EK45_9CHLO</name>
<sequence>MSDAAVKTFSNDNIKFAVDMTMAAGPSGHTVEASKHAAYNGEVEVFTYSRSEGVHFGAGLKGMMVATCDNDNAAYYNMPALISGGPRAIDYIQGDALAGKQPTDMVKLLQQHLEAAGKPRV</sequence>
<dbReference type="PANTHER" id="PTHR15629">
    <property type="entry name" value="SH3YL1 PROTEIN"/>
    <property type="match status" value="1"/>
</dbReference>
<evidence type="ECO:0000313" key="4">
    <source>
        <dbReference type="EMBL" id="CAD8287226.1"/>
    </source>
</evidence>
<dbReference type="InterPro" id="IPR051702">
    <property type="entry name" value="SH3_domain_YSC84-like"/>
</dbReference>